<dbReference type="AlphaFoldDB" id="A0A1W0WUL4"/>
<evidence type="ECO:0000313" key="4">
    <source>
        <dbReference type="Proteomes" id="UP000192578"/>
    </source>
</evidence>
<dbReference type="Pfam" id="PF03731">
    <property type="entry name" value="Ku_N"/>
    <property type="match status" value="1"/>
</dbReference>
<dbReference type="InterPro" id="IPR036465">
    <property type="entry name" value="vWFA_dom_sf"/>
</dbReference>
<sequence>MSDEAMDFGGGGGDSDAQSGGSFEWSVPQDELDFYEADLQGAGRDAVIFAIDFSPMMFQQCNPKQEGKKVQSALKTTIEAVREAVISRIYRSEQDFLSIVLYNTFNRSVDIAVDHVNVVDPLQRPGVEVVKKLDKLLEMDADELQAKFGSVDKCAIGDILLKFRNYN</sequence>
<dbReference type="EMBL" id="MTYJ01000045">
    <property type="protein sequence ID" value="OQV18892.1"/>
    <property type="molecule type" value="Genomic_DNA"/>
</dbReference>
<feature type="domain" description="Ku70/Ku80 N-terminal alpha/beta" evidence="2">
    <location>
        <begin position="46"/>
        <end position="140"/>
    </location>
</feature>
<accession>A0A1W0WUL4</accession>
<evidence type="ECO:0000256" key="1">
    <source>
        <dbReference type="SAM" id="MobiDB-lite"/>
    </source>
</evidence>
<keyword evidence="4" id="KW-1185">Reference proteome</keyword>
<comment type="caution">
    <text evidence="3">The sequence shown here is derived from an EMBL/GenBank/DDBJ whole genome shotgun (WGS) entry which is preliminary data.</text>
</comment>
<dbReference type="Gene3D" id="3.40.50.410">
    <property type="entry name" value="von Willebrand factor, type A domain"/>
    <property type="match status" value="1"/>
</dbReference>
<dbReference type="InterPro" id="IPR005161">
    <property type="entry name" value="Ku_N"/>
</dbReference>
<feature type="region of interest" description="Disordered" evidence="1">
    <location>
        <begin position="1"/>
        <end position="22"/>
    </location>
</feature>
<reference evidence="4" key="1">
    <citation type="submission" date="2017-01" db="EMBL/GenBank/DDBJ databases">
        <title>Comparative genomics of anhydrobiosis in the tardigrade Hypsibius dujardini.</title>
        <authorList>
            <person name="Yoshida Y."/>
            <person name="Koutsovoulos G."/>
            <person name="Laetsch D."/>
            <person name="Stevens L."/>
            <person name="Kumar S."/>
            <person name="Horikawa D."/>
            <person name="Ishino K."/>
            <person name="Komine S."/>
            <person name="Tomita M."/>
            <person name="Blaxter M."/>
            <person name="Arakawa K."/>
        </authorList>
    </citation>
    <scope>NUCLEOTIDE SEQUENCE [LARGE SCALE GENOMIC DNA]</scope>
    <source>
        <strain evidence="4">Z151</strain>
    </source>
</reference>
<proteinExistence type="predicted"/>
<dbReference type="OrthoDB" id="3249161at2759"/>
<name>A0A1W0WUL4_HYPEX</name>
<protein>
    <recommendedName>
        <fullName evidence="2">Ku70/Ku80 N-terminal alpha/beta domain-containing protein</fullName>
    </recommendedName>
</protein>
<gene>
    <name evidence="3" type="ORF">BV898_07145</name>
</gene>
<dbReference type="SUPFAM" id="SSF53300">
    <property type="entry name" value="vWA-like"/>
    <property type="match status" value="1"/>
</dbReference>
<evidence type="ECO:0000313" key="3">
    <source>
        <dbReference type="EMBL" id="OQV18892.1"/>
    </source>
</evidence>
<evidence type="ECO:0000259" key="2">
    <source>
        <dbReference type="Pfam" id="PF03731"/>
    </source>
</evidence>
<organism evidence="3 4">
    <name type="scientific">Hypsibius exemplaris</name>
    <name type="common">Freshwater tardigrade</name>
    <dbReference type="NCBI Taxonomy" id="2072580"/>
    <lineage>
        <taxon>Eukaryota</taxon>
        <taxon>Metazoa</taxon>
        <taxon>Ecdysozoa</taxon>
        <taxon>Tardigrada</taxon>
        <taxon>Eutardigrada</taxon>
        <taxon>Parachela</taxon>
        <taxon>Hypsibioidea</taxon>
        <taxon>Hypsibiidae</taxon>
        <taxon>Hypsibius</taxon>
    </lineage>
</organism>
<dbReference type="Proteomes" id="UP000192578">
    <property type="component" value="Unassembled WGS sequence"/>
</dbReference>